<proteinExistence type="predicted"/>
<evidence type="ECO:0000259" key="9">
    <source>
        <dbReference type="PROSITE" id="PS50885"/>
    </source>
</evidence>
<dbReference type="SMART" id="SM00267">
    <property type="entry name" value="GGDEF"/>
    <property type="match status" value="1"/>
</dbReference>
<dbReference type="InterPro" id="IPR043128">
    <property type="entry name" value="Rev_trsase/Diguanyl_cyclase"/>
</dbReference>
<keyword evidence="12" id="KW-1185">Reference proteome</keyword>
<keyword evidence="3" id="KW-1003">Cell membrane</keyword>
<keyword evidence="5 8" id="KW-1133">Transmembrane helix</keyword>
<dbReference type="GO" id="GO:0007165">
    <property type="term" value="P:signal transduction"/>
    <property type="evidence" value="ECO:0007669"/>
    <property type="project" value="InterPro"/>
</dbReference>
<dbReference type="CDD" id="cd01949">
    <property type="entry name" value="GGDEF"/>
    <property type="match status" value="1"/>
</dbReference>
<evidence type="ECO:0000256" key="7">
    <source>
        <dbReference type="ARBA" id="ARBA00034247"/>
    </source>
</evidence>
<dbReference type="InterPro" id="IPR003660">
    <property type="entry name" value="HAMP_dom"/>
</dbReference>
<evidence type="ECO:0000256" key="3">
    <source>
        <dbReference type="ARBA" id="ARBA00022475"/>
    </source>
</evidence>
<dbReference type="FunFam" id="3.30.70.270:FF:000001">
    <property type="entry name" value="Diguanylate cyclase domain protein"/>
    <property type="match status" value="1"/>
</dbReference>
<dbReference type="SMART" id="SM00304">
    <property type="entry name" value="HAMP"/>
    <property type="match status" value="1"/>
</dbReference>
<keyword evidence="4 8" id="KW-0812">Transmembrane</keyword>
<dbReference type="Gene3D" id="3.30.70.270">
    <property type="match status" value="1"/>
</dbReference>
<dbReference type="NCBIfam" id="TIGR00254">
    <property type="entry name" value="GGDEF"/>
    <property type="match status" value="1"/>
</dbReference>
<dbReference type="InterPro" id="IPR050469">
    <property type="entry name" value="Diguanylate_Cyclase"/>
</dbReference>
<dbReference type="InterPro" id="IPR033479">
    <property type="entry name" value="dCache_1"/>
</dbReference>
<dbReference type="GO" id="GO:1902201">
    <property type="term" value="P:negative regulation of bacterial-type flagellum-dependent cell motility"/>
    <property type="evidence" value="ECO:0007669"/>
    <property type="project" value="TreeGrafter"/>
</dbReference>
<evidence type="ECO:0000256" key="8">
    <source>
        <dbReference type="SAM" id="Phobius"/>
    </source>
</evidence>
<dbReference type="SUPFAM" id="SSF55073">
    <property type="entry name" value="Nucleotide cyclase"/>
    <property type="match status" value="1"/>
</dbReference>
<dbReference type="PROSITE" id="PS50885">
    <property type="entry name" value="HAMP"/>
    <property type="match status" value="1"/>
</dbReference>
<feature type="domain" description="GGDEF" evidence="10">
    <location>
        <begin position="409"/>
        <end position="545"/>
    </location>
</feature>
<accession>A0A1H8XA18</accession>
<evidence type="ECO:0000256" key="6">
    <source>
        <dbReference type="ARBA" id="ARBA00023136"/>
    </source>
</evidence>
<name>A0A1H8XA18_9BRAD</name>
<comment type="catalytic activity">
    <reaction evidence="7">
        <text>2 GTP = 3',3'-c-di-GMP + 2 diphosphate</text>
        <dbReference type="Rhea" id="RHEA:24898"/>
        <dbReference type="ChEBI" id="CHEBI:33019"/>
        <dbReference type="ChEBI" id="CHEBI:37565"/>
        <dbReference type="ChEBI" id="CHEBI:58805"/>
        <dbReference type="EC" id="2.7.7.65"/>
    </reaction>
</comment>
<evidence type="ECO:0000256" key="1">
    <source>
        <dbReference type="ARBA" id="ARBA00004651"/>
    </source>
</evidence>
<sequence length="558" mass="59942">MSRIAIIRKKSQLRGMLGIRARLVVLALILVCPLMLDRVRLLENTRTTQIAAVADSVATLAQRATDAQREVISSVEAVLKSAAYIHAAASQIGRSCSILRASLRVDLPSIRMLSVADSSGIIRCSTSSMFVGSDVSNRAYFRKAFETHDFVVSDFVIGQQSRQGTILAAYPVSAVDTGEEAVLIAGMNLDWLSDIMANLAGRPGINVALIDGEGTVLATPPDHRSLIGRKLDQSTLDFALGARPLEREQATTSIDSGQTLSVSRIPGTNARLVVTLDENIVSAAISRDIRTAYLQLALVCLLVLLGALIAAERLIVRPISVLTSIANQFAQGDWSARVTRARLPAEFLPLARAFNAMAAQLGQRERELVASNNSLTVMASMDLLSGLANRRGFQSRLDFEWMRGLQNGHTVALLLLDVDYFKSFNDSYGHPEGDACLSRIGETLATVANDTGGFAARYGGEEFCLLLPDTDADTAYQVGEMVRATVERLDVPHHTSLFQRVTVSIGVASASPTEDASPAELIEAADAALYAAKGRGRNTVVEHGFIRATDTISMAIAS</sequence>
<dbReference type="Pfam" id="PF00672">
    <property type="entry name" value="HAMP"/>
    <property type="match status" value="1"/>
</dbReference>
<organism evidence="11 12">
    <name type="scientific">Rhodopseudomonas pseudopalustris</name>
    <dbReference type="NCBI Taxonomy" id="1513892"/>
    <lineage>
        <taxon>Bacteria</taxon>
        <taxon>Pseudomonadati</taxon>
        <taxon>Pseudomonadota</taxon>
        <taxon>Alphaproteobacteria</taxon>
        <taxon>Hyphomicrobiales</taxon>
        <taxon>Nitrobacteraceae</taxon>
        <taxon>Rhodopseudomonas</taxon>
    </lineage>
</organism>
<evidence type="ECO:0000256" key="4">
    <source>
        <dbReference type="ARBA" id="ARBA00022692"/>
    </source>
</evidence>
<dbReference type="Gene3D" id="3.30.450.20">
    <property type="entry name" value="PAS domain"/>
    <property type="match status" value="1"/>
</dbReference>
<dbReference type="CDD" id="cd06225">
    <property type="entry name" value="HAMP"/>
    <property type="match status" value="1"/>
</dbReference>
<dbReference type="PANTHER" id="PTHR45138">
    <property type="entry name" value="REGULATORY COMPONENTS OF SENSORY TRANSDUCTION SYSTEM"/>
    <property type="match status" value="1"/>
</dbReference>
<feature type="transmembrane region" description="Helical" evidence="8">
    <location>
        <begin position="292"/>
        <end position="311"/>
    </location>
</feature>
<evidence type="ECO:0000256" key="5">
    <source>
        <dbReference type="ARBA" id="ARBA00022989"/>
    </source>
</evidence>
<dbReference type="GO" id="GO:0005886">
    <property type="term" value="C:plasma membrane"/>
    <property type="evidence" value="ECO:0007669"/>
    <property type="project" value="UniProtKB-SubCell"/>
</dbReference>
<dbReference type="SUPFAM" id="SSF158472">
    <property type="entry name" value="HAMP domain-like"/>
    <property type="match status" value="1"/>
</dbReference>
<dbReference type="CDD" id="cd18774">
    <property type="entry name" value="PDC2_HK_sensor"/>
    <property type="match status" value="1"/>
</dbReference>
<evidence type="ECO:0000259" key="10">
    <source>
        <dbReference type="PROSITE" id="PS50887"/>
    </source>
</evidence>
<dbReference type="PROSITE" id="PS50887">
    <property type="entry name" value="GGDEF"/>
    <property type="match status" value="1"/>
</dbReference>
<dbReference type="GO" id="GO:0052621">
    <property type="term" value="F:diguanylate cyclase activity"/>
    <property type="evidence" value="ECO:0007669"/>
    <property type="project" value="UniProtKB-EC"/>
</dbReference>
<dbReference type="RefSeq" id="WP_092686268.1">
    <property type="nucleotide sequence ID" value="NZ_FODT01000017.1"/>
</dbReference>
<dbReference type="EMBL" id="FODT01000017">
    <property type="protein sequence ID" value="SEP36188.1"/>
    <property type="molecule type" value="Genomic_DNA"/>
</dbReference>
<dbReference type="AlphaFoldDB" id="A0A1H8XA18"/>
<reference evidence="12" key="1">
    <citation type="submission" date="2016-10" db="EMBL/GenBank/DDBJ databases">
        <authorList>
            <person name="Varghese N."/>
            <person name="Submissions S."/>
        </authorList>
    </citation>
    <scope>NUCLEOTIDE SEQUENCE [LARGE SCALE GENOMIC DNA]</scope>
    <source>
        <strain evidence="12">DSM 123</strain>
    </source>
</reference>
<evidence type="ECO:0000256" key="2">
    <source>
        <dbReference type="ARBA" id="ARBA00012528"/>
    </source>
</evidence>
<gene>
    <name evidence="11" type="ORF">SAMN05444123_11765</name>
</gene>
<comment type="subcellular location">
    <subcellularLocation>
        <location evidence="1">Cell membrane</location>
        <topology evidence="1">Multi-pass membrane protein</topology>
    </subcellularLocation>
</comment>
<dbReference type="InterPro" id="IPR000160">
    <property type="entry name" value="GGDEF_dom"/>
</dbReference>
<evidence type="ECO:0000313" key="11">
    <source>
        <dbReference type="EMBL" id="SEP36188.1"/>
    </source>
</evidence>
<dbReference type="Pfam" id="PF02743">
    <property type="entry name" value="dCache_1"/>
    <property type="match status" value="1"/>
</dbReference>
<dbReference type="GO" id="GO:0043709">
    <property type="term" value="P:cell adhesion involved in single-species biofilm formation"/>
    <property type="evidence" value="ECO:0007669"/>
    <property type="project" value="TreeGrafter"/>
</dbReference>
<evidence type="ECO:0000313" key="12">
    <source>
        <dbReference type="Proteomes" id="UP000199615"/>
    </source>
</evidence>
<dbReference type="Pfam" id="PF00990">
    <property type="entry name" value="GGDEF"/>
    <property type="match status" value="1"/>
</dbReference>
<protein>
    <recommendedName>
        <fullName evidence="2">diguanylate cyclase</fullName>
        <ecNumber evidence="2">2.7.7.65</ecNumber>
    </recommendedName>
</protein>
<dbReference type="InterPro" id="IPR029787">
    <property type="entry name" value="Nucleotide_cyclase"/>
</dbReference>
<dbReference type="OrthoDB" id="9812260at2"/>
<dbReference type="EC" id="2.7.7.65" evidence="2"/>
<dbReference type="Gene3D" id="6.10.340.10">
    <property type="match status" value="1"/>
</dbReference>
<dbReference type="PANTHER" id="PTHR45138:SF9">
    <property type="entry name" value="DIGUANYLATE CYCLASE DGCM-RELATED"/>
    <property type="match status" value="1"/>
</dbReference>
<keyword evidence="6 8" id="KW-0472">Membrane</keyword>
<dbReference type="Proteomes" id="UP000199615">
    <property type="component" value="Unassembled WGS sequence"/>
</dbReference>
<feature type="domain" description="HAMP" evidence="9">
    <location>
        <begin position="313"/>
        <end position="366"/>
    </location>
</feature>